<evidence type="ECO:0000256" key="3">
    <source>
        <dbReference type="ARBA" id="ARBA00022452"/>
    </source>
</evidence>
<keyword evidence="5 11" id="KW-0732">Signal</keyword>
<evidence type="ECO:0000256" key="2">
    <source>
        <dbReference type="ARBA" id="ARBA00022448"/>
    </source>
</evidence>
<dbReference type="Proteomes" id="UP000198862">
    <property type="component" value="Unassembled WGS sequence"/>
</dbReference>
<keyword evidence="6" id="KW-0406">Ion transport</keyword>
<feature type="chain" id="PRO_5011675497" evidence="11">
    <location>
        <begin position="25"/>
        <end position="356"/>
    </location>
</feature>
<keyword evidence="8 10" id="KW-0472">Membrane</keyword>
<dbReference type="OrthoDB" id="9805832at2"/>
<dbReference type="InterPro" id="IPR006665">
    <property type="entry name" value="OmpA-like"/>
</dbReference>
<evidence type="ECO:0000256" key="8">
    <source>
        <dbReference type="ARBA" id="ARBA00023136"/>
    </source>
</evidence>
<accession>A0A1I1DRA3</accession>
<dbReference type="AlphaFoldDB" id="A0A1I1DRA3"/>
<dbReference type="InterPro" id="IPR027385">
    <property type="entry name" value="Beta-barrel_OMP"/>
</dbReference>
<dbReference type="SUPFAM" id="SSF56925">
    <property type="entry name" value="OMPA-like"/>
    <property type="match status" value="1"/>
</dbReference>
<keyword evidence="7" id="KW-0626">Porin</keyword>
<evidence type="ECO:0000256" key="1">
    <source>
        <dbReference type="ARBA" id="ARBA00004571"/>
    </source>
</evidence>
<dbReference type="EMBL" id="FOLO01000001">
    <property type="protein sequence ID" value="SFB77515.1"/>
    <property type="molecule type" value="Genomic_DNA"/>
</dbReference>
<dbReference type="STRING" id="1123010.SAMN02745724_00019"/>
<dbReference type="GO" id="GO:0006811">
    <property type="term" value="P:monoatomic ion transport"/>
    <property type="evidence" value="ECO:0007669"/>
    <property type="project" value="UniProtKB-KW"/>
</dbReference>
<dbReference type="Pfam" id="PF00691">
    <property type="entry name" value="OmpA"/>
    <property type="match status" value="1"/>
</dbReference>
<keyword evidence="3" id="KW-1134">Transmembrane beta strand</keyword>
<dbReference type="InterPro" id="IPR050330">
    <property type="entry name" value="Bact_OuterMem_StrucFunc"/>
</dbReference>
<dbReference type="PRINTS" id="PR01021">
    <property type="entry name" value="OMPADOMAIN"/>
</dbReference>
<dbReference type="RefSeq" id="WP_091978605.1">
    <property type="nucleotide sequence ID" value="NZ_FOLO01000001.1"/>
</dbReference>
<name>A0A1I1DRA3_9GAMM</name>
<dbReference type="InterPro" id="IPR036737">
    <property type="entry name" value="OmpA-like_sf"/>
</dbReference>
<dbReference type="Pfam" id="PF13505">
    <property type="entry name" value="OMP_b-brl"/>
    <property type="match status" value="1"/>
</dbReference>
<evidence type="ECO:0000256" key="10">
    <source>
        <dbReference type="PROSITE-ProRule" id="PRU00473"/>
    </source>
</evidence>
<evidence type="ECO:0000256" key="9">
    <source>
        <dbReference type="ARBA" id="ARBA00023237"/>
    </source>
</evidence>
<evidence type="ECO:0000256" key="4">
    <source>
        <dbReference type="ARBA" id="ARBA00022692"/>
    </source>
</evidence>
<comment type="subcellular location">
    <subcellularLocation>
        <location evidence="1">Cell outer membrane</location>
        <topology evidence="1">Multi-pass membrane protein</topology>
    </subcellularLocation>
</comment>
<dbReference type="Gene3D" id="3.30.1330.60">
    <property type="entry name" value="OmpA-like domain"/>
    <property type="match status" value="1"/>
</dbReference>
<dbReference type="InterPro" id="IPR006664">
    <property type="entry name" value="OMP_bac"/>
</dbReference>
<evidence type="ECO:0000256" key="6">
    <source>
        <dbReference type="ARBA" id="ARBA00023065"/>
    </source>
</evidence>
<gene>
    <name evidence="13" type="ORF">SAMN02745724_00019</name>
</gene>
<dbReference type="GO" id="GO:0009279">
    <property type="term" value="C:cell outer membrane"/>
    <property type="evidence" value="ECO:0007669"/>
    <property type="project" value="UniProtKB-SubCell"/>
</dbReference>
<feature type="domain" description="OmpA-like" evidence="12">
    <location>
        <begin position="232"/>
        <end position="350"/>
    </location>
</feature>
<evidence type="ECO:0000313" key="13">
    <source>
        <dbReference type="EMBL" id="SFB77515.1"/>
    </source>
</evidence>
<dbReference type="GO" id="GO:0046930">
    <property type="term" value="C:pore complex"/>
    <property type="evidence" value="ECO:0007669"/>
    <property type="project" value="UniProtKB-KW"/>
</dbReference>
<evidence type="ECO:0000259" key="12">
    <source>
        <dbReference type="PROSITE" id="PS51123"/>
    </source>
</evidence>
<protein>
    <submittedName>
        <fullName evidence="13">OmpA-OmpF porin, OOP family</fullName>
    </submittedName>
</protein>
<evidence type="ECO:0000256" key="5">
    <source>
        <dbReference type="ARBA" id="ARBA00022729"/>
    </source>
</evidence>
<keyword evidence="2" id="KW-0813">Transport</keyword>
<proteinExistence type="predicted"/>
<reference evidence="13 14" key="1">
    <citation type="submission" date="2016-10" db="EMBL/GenBank/DDBJ databases">
        <authorList>
            <person name="de Groot N.N."/>
        </authorList>
    </citation>
    <scope>NUCLEOTIDE SEQUENCE [LARGE SCALE GENOMIC DNA]</scope>
    <source>
        <strain evidence="13 14">DSM 6059</strain>
    </source>
</reference>
<keyword evidence="4" id="KW-0812">Transmembrane</keyword>
<keyword evidence="14" id="KW-1185">Reference proteome</keyword>
<dbReference type="PROSITE" id="PS51123">
    <property type="entry name" value="OMPA_2"/>
    <property type="match status" value="1"/>
</dbReference>
<evidence type="ECO:0000256" key="11">
    <source>
        <dbReference type="SAM" id="SignalP"/>
    </source>
</evidence>
<evidence type="ECO:0000313" key="14">
    <source>
        <dbReference type="Proteomes" id="UP000198862"/>
    </source>
</evidence>
<dbReference type="PANTHER" id="PTHR30329:SF21">
    <property type="entry name" value="LIPOPROTEIN YIAD-RELATED"/>
    <property type="match status" value="1"/>
</dbReference>
<sequence length="356" mass="39910">MKFNTLASGIMLGLLSLTSDVACAENVTGEKFYVGAFGEYYWADWDDVESSNTINLGESLGVGFEFGYRFTDDWTARLAFAVHNFNIENEDDHKQVEYYGAALLYHFDDNPLYVIAGYKYMDAYRSFNMANLGLGMRHYLADDLAVSGEINWYEGIDETHTDISLKLGINYFFGQSDASYQVKETAEPAIVSQVSAPTKPMDTDKDGVYDLNDQCANTPTNYAVDVKGCTLMEEREVSVRLLVNFPNDNSDVNSQYLADIKKVADFLNSHQKSSVRLEGHTSAQGDENYNQKLSERRAKAVGEVLTSQYDIAYARVTTIGYGESRLINQADNEIAHAKNRRVVADITTVEMLPVKR</sequence>
<dbReference type="Gene3D" id="2.40.160.20">
    <property type="match status" value="1"/>
</dbReference>
<organism evidence="13 14">
    <name type="scientific">Pseudoalteromonas denitrificans DSM 6059</name>
    <dbReference type="NCBI Taxonomy" id="1123010"/>
    <lineage>
        <taxon>Bacteria</taxon>
        <taxon>Pseudomonadati</taxon>
        <taxon>Pseudomonadota</taxon>
        <taxon>Gammaproteobacteria</taxon>
        <taxon>Alteromonadales</taxon>
        <taxon>Pseudoalteromonadaceae</taxon>
        <taxon>Pseudoalteromonas</taxon>
    </lineage>
</organism>
<dbReference type="CDD" id="cd07185">
    <property type="entry name" value="OmpA_C-like"/>
    <property type="match status" value="1"/>
</dbReference>
<dbReference type="SUPFAM" id="SSF103088">
    <property type="entry name" value="OmpA-like"/>
    <property type="match status" value="1"/>
</dbReference>
<feature type="signal peptide" evidence="11">
    <location>
        <begin position="1"/>
        <end position="24"/>
    </location>
</feature>
<dbReference type="PANTHER" id="PTHR30329">
    <property type="entry name" value="STATOR ELEMENT OF FLAGELLAR MOTOR COMPLEX"/>
    <property type="match status" value="1"/>
</dbReference>
<evidence type="ECO:0000256" key="7">
    <source>
        <dbReference type="ARBA" id="ARBA00023114"/>
    </source>
</evidence>
<dbReference type="GO" id="GO:0015288">
    <property type="term" value="F:porin activity"/>
    <property type="evidence" value="ECO:0007669"/>
    <property type="project" value="UniProtKB-KW"/>
</dbReference>
<dbReference type="InterPro" id="IPR011250">
    <property type="entry name" value="OMP/PagP_B-barrel"/>
</dbReference>
<keyword evidence="9" id="KW-0998">Cell outer membrane</keyword>